<dbReference type="Pfam" id="PF00583">
    <property type="entry name" value="Acetyltransf_1"/>
    <property type="match status" value="1"/>
</dbReference>
<dbReference type="AlphaFoldDB" id="A0A7X1NH45"/>
<organism evidence="2 3">
    <name type="scientific">Paraburkholderia franconis</name>
    <dbReference type="NCBI Taxonomy" id="2654983"/>
    <lineage>
        <taxon>Bacteria</taxon>
        <taxon>Pseudomonadati</taxon>
        <taxon>Pseudomonadota</taxon>
        <taxon>Betaproteobacteria</taxon>
        <taxon>Burkholderiales</taxon>
        <taxon>Burkholderiaceae</taxon>
        <taxon>Paraburkholderia</taxon>
    </lineage>
</organism>
<evidence type="ECO:0000313" key="2">
    <source>
        <dbReference type="EMBL" id="MPW21905.1"/>
    </source>
</evidence>
<dbReference type="InterPro" id="IPR000182">
    <property type="entry name" value="GNAT_dom"/>
</dbReference>
<feature type="domain" description="N-acetyltransferase" evidence="1">
    <location>
        <begin position="3"/>
        <end position="151"/>
    </location>
</feature>
<keyword evidence="3" id="KW-1185">Reference proteome</keyword>
<name>A0A7X1NH45_9BURK</name>
<protein>
    <submittedName>
        <fullName evidence="2">GNAT family N-acetyltransferase</fullName>
    </submittedName>
</protein>
<sequence>MDLDFRQAVSGDSEWLFDTYQRTMRGFVAVAYGWDENVQRAAFAKSLRQGACHIVMREGNRCGFVHWEVEPDLVWLRMLCIVPGMQNKSIGSEAMAKLMSLSSSLQKPLYLHVLMCNRVASDWYRRIGFVEIENDGKVSSMVLAPSPSRPL</sequence>
<dbReference type="InterPro" id="IPR016181">
    <property type="entry name" value="Acyl_CoA_acyltransferase"/>
</dbReference>
<comment type="caution">
    <text evidence="2">The sequence shown here is derived from an EMBL/GenBank/DDBJ whole genome shotgun (WGS) entry which is preliminary data.</text>
</comment>
<proteinExistence type="predicted"/>
<dbReference type="EMBL" id="WHNP01000053">
    <property type="protein sequence ID" value="MPW21905.1"/>
    <property type="molecule type" value="Genomic_DNA"/>
</dbReference>
<keyword evidence="2" id="KW-0808">Transferase</keyword>
<gene>
    <name evidence="2" type="ORF">GCT13_34840</name>
</gene>
<dbReference type="SUPFAM" id="SSF55729">
    <property type="entry name" value="Acyl-CoA N-acyltransferases (Nat)"/>
    <property type="match status" value="1"/>
</dbReference>
<reference evidence="2 3" key="1">
    <citation type="submission" date="2019-10" db="EMBL/GenBank/DDBJ databases">
        <title>Paraburkholderia sp. isolated from nodules of Mimosa pudica from Brazilian Atlantic Forest soils.</title>
        <authorList>
            <person name="Paulitsch F."/>
            <person name="Hungria M."/>
            <person name="Dall'Agnol R."/>
        </authorList>
    </citation>
    <scope>NUCLEOTIDE SEQUENCE [LARGE SCALE GENOMIC DNA]</scope>
    <source>
        <strain evidence="2 3">CNPSo 3157</strain>
    </source>
</reference>
<accession>A0A7X1NH45</accession>
<dbReference type="Gene3D" id="3.40.630.30">
    <property type="match status" value="1"/>
</dbReference>
<dbReference type="GO" id="GO:0016747">
    <property type="term" value="F:acyltransferase activity, transferring groups other than amino-acyl groups"/>
    <property type="evidence" value="ECO:0007669"/>
    <property type="project" value="InterPro"/>
</dbReference>
<evidence type="ECO:0000313" key="3">
    <source>
        <dbReference type="Proteomes" id="UP000484381"/>
    </source>
</evidence>
<dbReference type="PROSITE" id="PS51186">
    <property type="entry name" value="GNAT"/>
    <property type="match status" value="1"/>
</dbReference>
<dbReference type="Proteomes" id="UP000484381">
    <property type="component" value="Unassembled WGS sequence"/>
</dbReference>
<evidence type="ECO:0000259" key="1">
    <source>
        <dbReference type="PROSITE" id="PS51186"/>
    </source>
</evidence>